<comment type="caution">
    <text evidence="2">The sequence shown here is derived from an EMBL/GenBank/DDBJ whole genome shotgun (WGS) entry which is preliminary data.</text>
</comment>
<keyword evidence="1" id="KW-0812">Transmembrane</keyword>
<keyword evidence="1" id="KW-0472">Membrane</keyword>
<accession>A0A1I5YW92</accession>
<proteinExistence type="predicted"/>
<name>A0A1I5YW92_9BACI</name>
<evidence type="ECO:0008006" key="4">
    <source>
        <dbReference type="Google" id="ProtNLM"/>
    </source>
</evidence>
<feature type="transmembrane region" description="Helical" evidence="1">
    <location>
        <begin position="30"/>
        <end position="48"/>
    </location>
</feature>
<feature type="transmembrane region" description="Helical" evidence="1">
    <location>
        <begin position="7"/>
        <end position="24"/>
    </location>
</feature>
<organism evidence="2 3">
    <name type="scientific">Priestia endophytica DSM 13796</name>
    <dbReference type="NCBI Taxonomy" id="1121089"/>
    <lineage>
        <taxon>Bacteria</taxon>
        <taxon>Bacillati</taxon>
        <taxon>Bacillota</taxon>
        <taxon>Bacilli</taxon>
        <taxon>Bacillales</taxon>
        <taxon>Bacillaceae</taxon>
        <taxon>Priestia</taxon>
    </lineage>
</organism>
<dbReference type="RefSeq" id="WP_061805181.1">
    <property type="nucleotide sequence ID" value="NZ_FOXX01000003.1"/>
</dbReference>
<reference evidence="2 3" key="1">
    <citation type="submission" date="2016-10" db="EMBL/GenBank/DDBJ databases">
        <authorList>
            <person name="Varghese N."/>
            <person name="Submissions S."/>
        </authorList>
    </citation>
    <scope>NUCLEOTIDE SEQUENCE [LARGE SCALE GENOMIC DNA]</scope>
    <source>
        <strain evidence="2 3">DSM 13796</strain>
    </source>
</reference>
<dbReference type="Pfam" id="PF10710">
    <property type="entry name" value="DUF2512"/>
    <property type="match status" value="1"/>
</dbReference>
<keyword evidence="3" id="KW-1185">Reference proteome</keyword>
<dbReference type="InterPro" id="IPR019649">
    <property type="entry name" value="DUF2512"/>
</dbReference>
<evidence type="ECO:0000313" key="3">
    <source>
        <dbReference type="Proteomes" id="UP000182762"/>
    </source>
</evidence>
<dbReference type="GeneID" id="93710291"/>
<keyword evidence="1" id="KW-1133">Transmembrane helix</keyword>
<dbReference type="Proteomes" id="UP000182762">
    <property type="component" value="Unassembled WGS sequence"/>
</dbReference>
<dbReference type="EMBL" id="FOXX01000003">
    <property type="protein sequence ID" value="SFQ48077.1"/>
    <property type="molecule type" value="Genomic_DNA"/>
</dbReference>
<evidence type="ECO:0000256" key="1">
    <source>
        <dbReference type="SAM" id="Phobius"/>
    </source>
</evidence>
<gene>
    <name evidence="2" type="ORF">SAMN02745910_01591</name>
</gene>
<feature type="transmembrane region" description="Helical" evidence="1">
    <location>
        <begin position="60"/>
        <end position="81"/>
    </location>
</feature>
<evidence type="ECO:0000313" key="2">
    <source>
        <dbReference type="EMBL" id="SFQ48077.1"/>
    </source>
</evidence>
<sequence length="147" mass="16896">MNHLKALLVKFICSIVAFAIALDLFFDATIVDILSFSLFVTVASYLIGDQIILRRLGNREAIIVEFLLTYMSVWIFGSILFDSYPQVAWGSILSALIITGAEVLVHRYFLNYVPKERKVKDMRFKRRPAYSTEMAKETDIHNKNEPE</sequence>
<feature type="transmembrane region" description="Helical" evidence="1">
    <location>
        <begin position="87"/>
        <end position="110"/>
    </location>
</feature>
<protein>
    <recommendedName>
        <fullName evidence="4">DUF2512 family protein</fullName>
    </recommendedName>
</protein>